<feature type="region of interest" description="Disordered" evidence="2">
    <location>
        <begin position="1172"/>
        <end position="1309"/>
    </location>
</feature>
<protein>
    <submittedName>
        <fullName evidence="4">Heparanase</fullName>
    </submittedName>
</protein>
<feature type="region of interest" description="Disordered" evidence="2">
    <location>
        <begin position="1335"/>
        <end position="1359"/>
    </location>
</feature>
<dbReference type="OrthoDB" id="726732at2759"/>
<evidence type="ECO:0000313" key="5">
    <source>
        <dbReference type="Proteomes" id="UP000027135"/>
    </source>
</evidence>
<feature type="compositionally biased region" description="Basic and acidic residues" evidence="2">
    <location>
        <begin position="2294"/>
        <end position="2304"/>
    </location>
</feature>
<feature type="region of interest" description="Disordered" evidence="2">
    <location>
        <begin position="495"/>
        <end position="536"/>
    </location>
</feature>
<dbReference type="GO" id="GO:0005615">
    <property type="term" value="C:extracellular space"/>
    <property type="evidence" value="ECO:0007669"/>
    <property type="project" value="TreeGrafter"/>
</dbReference>
<feature type="compositionally biased region" description="Polar residues" evidence="2">
    <location>
        <begin position="1279"/>
        <end position="1288"/>
    </location>
</feature>
<feature type="compositionally biased region" description="Polar residues" evidence="2">
    <location>
        <begin position="1193"/>
        <end position="1202"/>
    </location>
</feature>
<dbReference type="eggNOG" id="ENOG502QRA8">
    <property type="taxonomic scope" value="Eukaryota"/>
</dbReference>
<feature type="compositionally biased region" description="Basic and acidic residues" evidence="2">
    <location>
        <begin position="1203"/>
        <end position="1212"/>
    </location>
</feature>
<evidence type="ECO:0000256" key="1">
    <source>
        <dbReference type="ARBA" id="ARBA00009800"/>
    </source>
</evidence>
<keyword evidence="3" id="KW-0732">Signal</keyword>
<feature type="region of interest" description="Disordered" evidence="2">
    <location>
        <begin position="787"/>
        <end position="818"/>
    </location>
</feature>
<feature type="compositionally biased region" description="Basic and acidic residues" evidence="2">
    <location>
        <begin position="1240"/>
        <end position="1269"/>
    </location>
</feature>
<comment type="similarity">
    <text evidence="1">Belongs to the glycosyl hydrolase 79 family.</text>
</comment>
<feature type="compositionally biased region" description="Low complexity" evidence="2">
    <location>
        <begin position="1180"/>
        <end position="1192"/>
    </location>
</feature>
<feature type="signal peptide" evidence="3">
    <location>
        <begin position="1"/>
        <end position="28"/>
    </location>
</feature>
<organism evidence="4 5">
    <name type="scientific">Zootermopsis nevadensis</name>
    <name type="common">Dampwood termite</name>
    <dbReference type="NCBI Taxonomy" id="136037"/>
    <lineage>
        <taxon>Eukaryota</taxon>
        <taxon>Metazoa</taxon>
        <taxon>Ecdysozoa</taxon>
        <taxon>Arthropoda</taxon>
        <taxon>Hexapoda</taxon>
        <taxon>Insecta</taxon>
        <taxon>Pterygota</taxon>
        <taxon>Neoptera</taxon>
        <taxon>Polyneoptera</taxon>
        <taxon>Dictyoptera</taxon>
        <taxon>Blattodea</taxon>
        <taxon>Blattoidea</taxon>
        <taxon>Termitoidae</taxon>
        <taxon>Termopsidae</taxon>
        <taxon>Zootermopsis</taxon>
    </lineage>
</organism>
<feature type="compositionally biased region" description="Basic residues" evidence="2">
    <location>
        <begin position="1088"/>
        <end position="1099"/>
    </location>
</feature>
<dbReference type="PANTHER" id="PTHR46145:SF4">
    <property type="entry name" value="HEPARANASE"/>
    <property type="match status" value="1"/>
</dbReference>
<dbReference type="PANTHER" id="PTHR46145">
    <property type="entry name" value="HEPARANASE"/>
    <property type="match status" value="1"/>
</dbReference>
<feature type="region of interest" description="Disordered" evidence="2">
    <location>
        <begin position="2755"/>
        <end position="2798"/>
    </location>
</feature>
<reference evidence="4 5" key="1">
    <citation type="journal article" date="2014" name="Nat. Commun.">
        <title>Molecular traces of alternative social organization in a termite genome.</title>
        <authorList>
            <person name="Terrapon N."/>
            <person name="Li C."/>
            <person name="Robertson H.M."/>
            <person name="Ji L."/>
            <person name="Meng X."/>
            <person name="Booth W."/>
            <person name="Chen Z."/>
            <person name="Childers C.P."/>
            <person name="Glastad K.M."/>
            <person name="Gokhale K."/>
            <person name="Gowin J."/>
            <person name="Gronenberg W."/>
            <person name="Hermansen R.A."/>
            <person name="Hu H."/>
            <person name="Hunt B.G."/>
            <person name="Huylmans A.K."/>
            <person name="Khalil S.M."/>
            <person name="Mitchell R.D."/>
            <person name="Munoz-Torres M.C."/>
            <person name="Mustard J.A."/>
            <person name="Pan H."/>
            <person name="Reese J.T."/>
            <person name="Scharf M.E."/>
            <person name="Sun F."/>
            <person name="Vogel H."/>
            <person name="Xiao J."/>
            <person name="Yang W."/>
            <person name="Yang Z."/>
            <person name="Yang Z."/>
            <person name="Zhou J."/>
            <person name="Zhu J."/>
            <person name="Brent C.S."/>
            <person name="Elsik C.G."/>
            <person name="Goodisman M.A."/>
            <person name="Liberles D.A."/>
            <person name="Roe R.M."/>
            <person name="Vargo E.L."/>
            <person name="Vilcinskas A."/>
            <person name="Wang J."/>
            <person name="Bornberg-Bauer E."/>
            <person name="Korb J."/>
            <person name="Zhang G."/>
            <person name="Liebig J."/>
        </authorList>
    </citation>
    <scope>NUCLEOTIDE SEQUENCE [LARGE SCALE GENOMIC DNA]</scope>
    <source>
        <tissue evidence="4">Whole organism</tissue>
    </source>
</reference>
<dbReference type="GO" id="GO:0031012">
    <property type="term" value="C:extracellular matrix"/>
    <property type="evidence" value="ECO:0007669"/>
    <property type="project" value="TreeGrafter"/>
</dbReference>
<feature type="compositionally biased region" description="Basic and acidic residues" evidence="2">
    <location>
        <begin position="1103"/>
        <end position="1123"/>
    </location>
</feature>
<dbReference type="GO" id="GO:0016020">
    <property type="term" value="C:membrane"/>
    <property type="evidence" value="ECO:0007669"/>
    <property type="project" value="InterPro"/>
</dbReference>
<keyword evidence="5" id="KW-1185">Reference proteome</keyword>
<feature type="region of interest" description="Disordered" evidence="2">
    <location>
        <begin position="2284"/>
        <end position="2314"/>
    </location>
</feature>
<evidence type="ECO:0000256" key="3">
    <source>
        <dbReference type="SAM" id="SignalP"/>
    </source>
</evidence>
<feature type="compositionally biased region" description="Basic and acidic residues" evidence="2">
    <location>
        <begin position="1289"/>
        <end position="1300"/>
    </location>
</feature>
<feature type="compositionally biased region" description="Polar residues" evidence="2">
    <location>
        <begin position="2006"/>
        <end position="2019"/>
    </location>
</feature>
<dbReference type="Pfam" id="PF03662">
    <property type="entry name" value="Glyco_hydro_79n"/>
    <property type="match status" value="1"/>
</dbReference>
<feature type="compositionally biased region" description="Low complexity" evidence="2">
    <location>
        <begin position="1699"/>
        <end position="1712"/>
    </location>
</feature>
<dbReference type="GO" id="GO:0016798">
    <property type="term" value="F:hydrolase activity, acting on glycosyl bonds"/>
    <property type="evidence" value="ECO:0007669"/>
    <property type="project" value="InterPro"/>
</dbReference>
<dbReference type="Proteomes" id="UP000027135">
    <property type="component" value="Unassembled WGS sequence"/>
</dbReference>
<dbReference type="SUPFAM" id="SSF51445">
    <property type="entry name" value="(Trans)glycosidases"/>
    <property type="match status" value="1"/>
</dbReference>
<feature type="region of interest" description="Disordered" evidence="2">
    <location>
        <begin position="1665"/>
        <end position="1715"/>
    </location>
</feature>
<feature type="compositionally biased region" description="Polar residues" evidence="2">
    <location>
        <begin position="1048"/>
        <end position="1059"/>
    </location>
</feature>
<dbReference type="InterPro" id="IPR005199">
    <property type="entry name" value="Glyco_hydro_79"/>
</dbReference>
<dbReference type="InterPro" id="IPR017853">
    <property type="entry name" value="GH"/>
</dbReference>
<gene>
    <name evidence="4" type="ORF">L798_15711</name>
</gene>
<dbReference type="InParanoid" id="A0A067QZ06"/>
<name>A0A067QZ06_ZOONE</name>
<feature type="region of interest" description="Disordered" evidence="2">
    <location>
        <begin position="1968"/>
        <end position="2031"/>
    </location>
</feature>
<sequence length="2830" mass="323453">MTKPLQGHIIGQMQLWWSAMVVASVVVAAPEPVYEAVVTINTTKMVQVVSERFLSLTIDPAMLLYGKEFGSGTTRILHMAKGLAPAYLRLGGPDINHYHFQRSPVHDTQHNNYTFTEAHWVELNHFTHEADLKLVACLNILQRVDGVWDSRNSLDLITFSDEMGYNVAWELGYELQELGVDIPASQFGQDVARLRHILNDFPRYQHSLILGPDITQLNRQQDVDFLQNYFREGGSALDGITWHPEFTYQNNNTTTEPADMEVALNQLMHDREILTRVLQMAVTKKPLWIGDRQSESSRGWFLDALLWTQKLGVAAWMGIQVIMRQPNLHALLEPTPDYWVSLLHKALVGRVVLDVEQNHSDNTRIHIYCHCTNHHAASLFRRVVNYKRGAITCFGVSRSSIKTKITLKLGSRGKKNDEVHQYLLTSAENDQKSRETLLNGQPLNLMAEGTLPVLSPEIYHTGHSFTVTLPPTSIGFWVLPGLTVKPCLTLPVGSRSEASDKATYRQARSMNSTPFPDYAHSDHETDSHMRSESKGYETANSLRELSNTIKRKIHSKKNILKNTNDEFLNKIMEETKLVTDGDFERDSTEAMEEIGKNVKNESIREKTNEIKRGAQERYRRYVAETGTYVIPGLEPDYFQPNNGISIKNLLWRRNRGDRLQKLAKISKHEGNIQTSIYEPHHHADFEDVNEGFPVISSYEHAVHTLPRGGIYMRQGGESFQERNKDYDYVDKDENVNEEDENISSEPEHFHGPTEYFETLQTPRVVADERFSGYGGELSEAEFIALAKPSKQEEEQGSSNENDEKVIQEQGLTDEEDRKIKDATTRMLNTYYGEIYRHDTSDEGVDFEQESGVKRKYKTDIKKKISNRRNPEKRNGKYSDKIVSKMAHHINNIPDSYILTVKTEKDAINENDVHNDEYDDDTYVPAEEVEISRSIHKIKESFAENHDRNIPRINEEYYHEGSHSSRTRRQGRENSKKINQRNDLQETEDDDQDSYQANHEILKNQKIFSASQSHSRDSKERARKISHKVIYSNSNEEDNSSDIIKNHSKQNSKNNITQKSSQRRAKESNEDDESESESLERSQQYNAKSKMHNQKVHHKNNNSGHDEYSHEHDSAEVGEDDNKQKIMKRYSGRRKYVRAAYQQNINNGKNVDEVSELAVTVRGHNPIESIIPSYRKKSSRRTLNNTHRTNNETGKTGTQGSASSDEKSGEELHIKHKMKKHSSRTEVTSNESEEMPEINEYQEKATEENMENKSRQKDKVTNRMPTSDKERRRRVRRDVPSQSPMTETSVENRRKWTDARKGTSQKKYTELESDSINAKLKVKPHNIKENKKLQTPYRPVPTDKIFKPNGGLESSEGNKQMNADHNTEKYISDEFRKYNESTEEINTNSQHKISNTLLDEYDDKQHEEEGTSQNYWKFHSDRSLEYFMDPEKLQNVGHTKREIGNSFMFEPSNDITINGNMEEEAVNTERGLRKYSKMAKSVKNRERGESPIDVLFGETVLPATSVAVLTDKHTQQTGMVNHEEGLTNVDEAENIYKNQNDALNMKLYQEELEEPKTGAIRLPKAIATHIHLQHNQGKVTTGGNEYKEDLLSNEEKHNKSTIMTEEETGKTVLWNTNLPMKMEQEVHADKNDQLPFGATQHRPKKSSTFLEQDKEVSHVAEQITKDTEEILPSGDNMALKQNLSPESSVKLHKSNSESNVATSTESSESQVQSLEKKDPVIDDIRNNIHSIIDKLGVTVMKASNDIKENKNNDKTFGNLKNVHYKVMEAEDKIFKTAHDIMKSRSPVDGDPANEDLAELKTKNGPEQEHSVNGADRALENIPHFMDENSTISSHENGTDGTYDRLEDFVTSNIADDEHTADPLIRNAKDIEHLKHIAATRGILNHNARSNENEHIKLQLSTLAKNDHIRAELEKKRLERLLALSAQRAKLKEDLLKIRAKATEGKLKLAHHINRRDTTHDEHVQSLMTNSETNVSHAPASIQNEDRQNYAKKVNPSIQSKHFRETNCESSSHTGQNNRRNFSQDRHRQPQLTSLPVSIMTNTKDIQIPALHGQQIHKIPHYSESKILPRNCISDSKSEGIPFITLYCKGPAKILFQTGHTKEIDPDKENISQKYNLNSSPDQSVTEDASVEDQNVEIKQMPLPQFIPRLVPNNDPAVVQFQNIPISENDIRFYFDSEKDKVDDGRDLTRKQRYTSSILKVSGSDSPYHFINIGVTDDDSLNENWKQLNIGETQISLIPVTEENDPNQQAPLPKEVNKGDAGGNRRIGKSSKMYNYKKGAEKYRNKHLNTSSSVTESDHPSLHDKELDEVEPSTLRMSDTTKSINKHSADSENNILDVKNKQNFILQPLTHDLGIYSELIPGSSNLHSVSMRSKRALPHPFNNKFNDDILKPLTMTSKDNPRTEDNMNGKYWLQSFLKNSSTTSGNKGKNQELNSSIYDYMVMPVSNKLITSSLASESNMLSDTEEFQLNPESIPTNSFSITNIKLITNDKSKDMKNISDKSSETNQTYLENLGNNINDIINVEAGDDTENENKIKDDLNKTSNEVNLQTNEIKRHFRTSNRFVMSKHYNSINKAENEEKFSEMKGIPYKLHKHVLNSNYKPIYSKMRKYLYPHEYKLLEASSEELPSTEYSITVNKLGNRSSPDKTNDISKIFNITLEEFPNINTKSVKILATTSRHNITNTAEEIPKIATEYKDISDVPVSSTIMANTDTDYFTGPAIKKQGKESLLISQTYPQDNLNYFFRSMKNVAALEQKAVDTETTPNSEKDTKNLDAVNRNTEDVEVPGGQEVTDNNEENKPTSTTGYIHKLFKNISNHVVKFFHSISPWNYFNH</sequence>
<dbReference type="OMA" id="DEYSHEH"/>
<proteinExistence type="inferred from homology"/>
<feature type="region of interest" description="Disordered" evidence="2">
    <location>
        <begin position="2241"/>
        <end position="2272"/>
    </location>
</feature>
<feature type="chain" id="PRO_5001648264" evidence="3">
    <location>
        <begin position="29"/>
        <end position="2830"/>
    </location>
</feature>
<evidence type="ECO:0000256" key="2">
    <source>
        <dbReference type="SAM" id="MobiDB-lite"/>
    </source>
</evidence>
<feature type="compositionally biased region" description="Basic and acidic residues" evidence="2">
    <location>
        <begin position="519"/>
        <end position="535"/>
    </location>
</feature>
<dbReference type="STRING" id="136037.A0A067QZ06"/>
<dbReference type="EMBL" id="KK853179">
    <property type="protein sequence ID" value="KDR10213.1"/>
    <property type="molecule type" value="Genomic_DNA"/>
</dbReference>
<dbReference type="Gene3D" id="3.20.20.80">
    <property type="entry name" value="Glycosidases"/>
    <property type="match status" value="1"/>
</dbReference>
<accession>A0A067QZ06</accession>
<feature type="region of interest" description="Disordered" evidence="2">
    <location>
        <begin position="954"/>
        <end position="1123"/>
    </location>
</feature>
<evidence type="ECO:0000313" key="4">
    <source>
        <dbReference type="EMBL" id="KDR10213.1"/>
    </source>
</evidence>